<dbReference type="EMBL" id="CVMT01000008">
    <property type="protein sequence ID" value="CRG90846.1"/>
    <property type="molecule type" value="Genomic_DNA"/>
</dbReference>
<reference evidence="1 2" key="1">
    <citation type="submission" date="2015-04" db="EMBL/GenBank/DDBJ databases">
        <authorList>
            <person name="Syromyatnikov M.Y."/>
            <person name="Popov V.N."/>
        </authorList>
    </citation>
    <scope>NUCLEOTIDE SEQUENCE [LARGE SCALE GENOMIC DNA]</scope>
    <source>
        <strain evidence="1">WF-38-12</strain>
    </source>
</reference>
<evidence type="ECO:0000313" key="2">
    <source>
        <dbReference type="Proteomes" id="UP000054383"/>
    </source>
</evidence>
<gene>
    <name evidence="1" type="ORF">PISL3812_07892</name>
</gene>
<accession>A0A0U1M7F4</accession>
<sequence length="218" mass="24305">MVRAARFSENFEYTTFESTSNILYNEKADVHPAAKPRQACLTGKTMKSLIMAPYHGLCALTNCYKQHLSIMFHTNRNCNNTTTTTSSTEKLVRGYDNVEAGSTAYGLQPASDEELRRQSKRSHVDYVFGLGPDAYSINNTATTTTTTRISKAKRSTATNTKSATTADIKPRTPDARTCWNQVYLSDTASEIANINTEYHNYLFSLGYTPEEAMALKAY</sequence>
<dbReference type="Proteomes" id="UP000054383">
    <property type="component" value="Unassembled WGS sequence"/>
</dbReference>
<dbReference type="OMA" id="NIEAGSM"/>
<evidence type="ECO:0000313" key="1">
    <source>
        <dbReference type="EMBL" id="CRG90846.1"/>
    </source>
</evidence>
<proteinExistence type="predicted"/>
<protein>
    <submittedName>
        <fullName evidence="1">Uncharacterized protein</fullName>
    </submittedName>
</protein>
<keyword evidence="2" id="KW-1185">Reference proteome</keyword>
<dbReference type="AlphaFoldDB" id="A0A0U1M7F4"/>
<dbReference type="OrthoDB" id="4227069at2759"/>
<name>A0A0U1M7F4_TALIS</name>
<organism evidence="1 2">
    <name type="scientific">Talaromyces islandicus</name>
    <name type="common">Penicillium islandicum</name>
    <dbReference type="NCBI Taxonomy" id="28573"/>
    <lineage>
        <taxon>Eukaryota</taxon>
        <taxon>Fungi</taxon>
        <taxon>Dikarya</taxon>
        <taxon>Ascomycota</taxon>
        <taxon>Pezizomycotina</taxon>
        <taxon>Eurotiomycetes</taxon>
        <taxon>Eurotiomycetidae</taxon>
        <taxon>Eurotiales</taxon>
        <taxon>Trichocomaceae</taxon>
        <taxon>Talaromyces</taxon>
        <taxon>Talaromyces sect. Islandici</taxon>
    </lineage>
</organism>